<evidence type="ECO:0000313" key="3">
    <source>
        <dbReference type="Proteomes" id="UP000683000"/>
    </source>
</evidence>
<evidence type="ECO:0000256" key="1">
    <source>
        <dbReference type="SAM" id="SignalP"/>
    </source>
</evidence>
<dbReference type="Proteomes" id="UP000683000">
    <property type="component" value="Unassembled WGS sequence"/>
</dbReference>
<reference evidence="2" key="1">
    <citation type="submission" date="2021-03" db="EMBL/GenBank/DDBJ databases">
        <title>Evolutionary innovations through gain and loss of genes in the ectomycorrhizal Boletales.</title>
        <authorList>
            <person name="Wu G."/>
            <person name="Miyauchi S."/>
            <person name="Morin E."/>
            <person name="Yang Z.-L."/>
            <person name="Xu J."/>
            <person name="Martin F.M."/>
        </authorList>
    </citation>
    <scope>NUCLEOTIDE SEQUENCE</scope>
    <source>
        <strain evidence="2">BR01</strain>
    </source>
</reference>
<feature type="chain" id="PRO_5034432213" evidence="1">
    <location>
        <begin position="21"/>
        <end position="362"/>
    </location>
</feature>
<organism evidence="2 3">
    <name type="scientific">Boletus reticuloceps</name>
    <dbReference type="NCBI Taxonomy" id="495285"/>
    <lineage>
        <taxon>Eukaryota</taxon>
        <taxon>Fungi</taxon>
        <taxon>Dikarya</taxon>
        <taxon>Basidiomycota</taxon>
        <taxon>Agaricomycotina</taxon>
        <taxon>Agaricomycetes</taxon>
        <taxon>Agaricomycetidae</taxon>
        <taxon>Boletales</taxon>
        <taxon>Boletineae</taxon>
        <taxon>Boletaceae</taxon>
        <taxon>Boletoideae</taxon>
        <taxon>Boletus</taxon>
    </lineage>
</organism>
<name>A0A8I2YNS4_9AGAM</name>
<comment type="caution">
    <text evidence="2">The sequence shown here is derived from an EMBL/GenBank/DDBJ whole genome shotgun (WGS) entry which is preliminary data.</text>
</comment>
<dbReference type="OrthoDB" id="440424at2759"/>
<evidence type="ECO:0000313" key="2">
    <source>
        <dbReference type="EMBL" id="KAG6375255.1"/>
    </source>
</evidence>
<feature type="signal peptide" evidence="1">
    <location>
        <begin position="1"/>
        <end position="20"/>
    </location>
</feature>
<dbReference type="Gene3D" id="6.10.110.10">
    <property type="match status" value="1"/>
</dbReference>
<keyword evidence="1" id="KW-0732">Signal</keyword>
<accession>A0A8I2YNS4</accession>
<proteinExistence type="predicted"/>
<gene>
    <name evidence="2" type="ORF">JVT61DRAFT_3471</name>
</gene>
<protein>
    <submittedName>
        <fullName evidence="2">Uncharacterized protein</fullName>
    </submittedName>
</protein>
<dbReference type="InterPro" id="IPR038213">
    <property type="entry name" value="IFI6/IFI27-like_sf"/>
</dbReference>
<dbReference type="AlphaFoldDB" id="A0A8I2YNS4"/>
<keyword evidence="3" id="KW-1185">Reference proteome</keyword>
<sequence length="362" mass="39290">MKIFLSPLFILALPITGASTLGDSGTNTGVQVNREVVEVSGDIFKAASQTSFFSPSYILEGIQNAFLPSALRMTGLIKAIAEPKPTSSDFWEMAKESEKKLQDYVHDLLEAAAAYFKSTKFTDIESTMNHIVNATAAFRDDIKGALDAHNITLDAFTKELEGVFMAIVNDLEQIPPPDKAPSHAERAEMVDKVLDNTTQALVKLAVRYGIKEEVVTNYLDVLKPQVQALIVVIGDINEQHPKLLPAIAFSVAVLLIPESWILRPFLSVFGFGPAGPVKGSVAAWLQRRFWGAAVEAGSWFSWLQAAGMGVLPKWAALVTKVPFLMGGILAMLLPCLSHLYSSDPTVKEGNSGKLSMLPWTAG</sequence>
<dbReference type="EMBL" id="JAGFBS010000015">
    <property type="protein sequence ID" value="KAG6375255.1"/>
    <property type="molecule type" value="Genomic_DNA"/>
</dbReference>